<sequence length="173" mass="20130">MKKTIIIILLAMLGFYFLSMKGSALIIPNEAIRLRVLANSNSKEDQELKLKVRDELQLYMYELLKDTKGIDQAREKIKQNLDQIEDCVNRTLQKYDSAIKFQIDFGLNYFPDKEYKGVVYPAGEYESVLVTLGEGNGNNWWCVLFPPLCLMEAEESDTVEYKSFFQELIEKYL</sequence>
<dbReference type="NCBIfam" id="TIGR02837">
    <property type="entry name" value="spore_II_R"/>
    <property type="match status" value="1"/>
</dbReference>
<gene>
    <name evidence="1" type="primary">spoIIR</name>
    <name evidence="1" type="ORF">IAD49_00225</name>
</gene>
<organism evidence="1 2">
    <name type="scientific">Candidatus Fimihabitans intestinipullorum</name>
    <dbReference type="NCBI Taxonomy" id="2840820"/>
    <lineage>
        <taxon>Bacteria</taxon>
        <taxon>Bacillati</taxon>
        <taxon>Mycoplasmatota</taxon>
        <taxon>Mycoplasmatota incertae sedis</taxon>
        <taxon>Candidatus Fimihabitans</taxon>
    </lineage>
</organism>
<dbReference type="AlphaFoldDB" id="A0A9D1L3H5"/>
<name>A0A9D1L3H5_9BACT</name>
<dbReference type="InterPro" id="IPR014202">
    <property type="entry name" value="Spore_II_R"/>
</dbReference>
<dbReference type="Pfam" id="PF09551">
    <property type="entry name" value="Spore_II_R"/>
    <property type="match status" value="1"/>
</dbReference>
<evidence type="ECO:0000313" key="2">
    <source>
        <dbReference type="Proteomes" id="UP000824087"/>
    </source>
</evidence>
<evidence type="ECO:0000313" key="1">
    <source>
        <dbReference type="EMBL" id="HIU21997.1"/>
    </source>
</evidence>
<accession>A0A9D1L3H5</accession>
<proteinExistence type="predicted"/>
<reference evidence="1" key="2">
    <citation type="journal article" date="2021" name="PeerJ">
        <title>Extensive microbial diversity within the chicken gut microbiome revealed by metagenomics and culture.</title>
        <authorList>
            <person name="Gilroy R."/>
            <person name="Ravi A."/>
            <person name="Getino M."/>
            <person name="Pursley I."/>
            <person name="Horton D.L."/>
            <person name="Alikhan N.F."/>
            <person name="Baker D."/>
            <person name="Gharbi K."/>
            <person name="Hall N."/>
            <person name="Watson M."/>
            <person name="Adriaenssens E.M."/>
            <person name="Foster-Nyarko E."/>
            <person name="Jarju S."/>
            <person name="Secka A."/>
            <person name="Antonio M."/>
            <person name="Oren A."/>
            <person name="Chaudhuri R.R."/>
            <person name="La Ragione R."/>
            <person name="Hildebrand F."/>
            <person name="Pallen M.J."/>
        </authorList>
    </citation>
    <scope>NUCLEOTIDE SEQUENCE</scope>
    <source>
        <strain evidence="1">CHK197-8231</strain>
    </source>
</reference>
<dbReference type="EMBL" id="DVML01000002">
    <property type="protein sequence ID" value="HIU21997.1"/>
    <property type="molecule type" value="Genomic_DNA"/>
</dbReference>
<protein>
    <submittedName>
        <fullName evidence="1">Stage II sporulation protein R</fullName>
    </submittedName>
</protein>
<dbReference type="Proteomes" id="UP000824087">
    <property type="component" value="Unassembled WGS sequence"/>
</dbReference>
<reference evidence="1" key="1">
    <citation type="submission" date="2020-10" db="EMBL/GenBank/DDBJ databases">
        <authorList>
            <person name="Gilroy R."/>
        </authorList>
    </citation>
    <scope>NUCLEOTIDE SEQUENCE</scope>
    <source>
        <strain evidence="1">CHK197-8231</strain>
    </source>
</reference>
<comment type="caution">
    <text evidence="1">The sequence shown here is derived from an EMBL/GenBank/DDBJ whole genome shotgun (WGS) entry which is preliminary data.</text>
</comment>